<keyword evidence="3" id="KW-1185">Reference proteome</keyword>
<name>A0A518BT00_9BACT</name>
<organism evidence="2 3">
    <name type="scientific">Engelhardtia mirabilis</name>
    <dbReference type="NCBI Taxonomy" id="2528011"/>
    <lineage>
        <taxon>Bacteria</taxon>
        <taxon>Pseudomonadati</taxon>
        <taxon>Planctomycetota</taxon>
        <taxon>Planctomycetia</taxon>
        <taxon>Planctomycetia incertae sedis</taxon>
        <taxon>Engelhardtia</taxon>
    </lineage>
</organism>
<proteinExistence type="predicted"/>
<feature type="transmembrane region" description="Helical" evidence="1">
    <location>
        <begin position="36"/>
        <end position="56"/>
    </location>
</feature>
<keyword evidence="1" id="KW-0472">Membrane</keyword>
<feature type="transmembrane region" description="Helical" evidence="1">
    <location>
        <begin position="68"/>
        <end position="85"/>
    </location>
</feature>
<dbReference type="RefSeq" id="WP_145070624.1">
    <property type="nucleotide sequence ID" value="NZ_CP036287.1"/>
</dbReference>
<accession>A0A518BT00</accession>
<dbReference type="Proteomes" id="UP000316921">
    <property type="component" value="Chromosome"/>
</dbReference>
<sequence>MPNLIRQFLSFLLYPIGMAAVGFAVGWTVGLSNTPVVAAMLPVALGLAAAGGGLWIGRVDLSEPVDRGRFAVLGASLLLFAAAAVQGTRSGMAERAERDARVEVAVAEPASTEPTALAEPAVSGPTLVEFPLSDDPARAIDALVLRRQLASIGASVDEQRHVLMALALEQLEAPTAARALVDLRAELAIDRAIVRAGLDASSREGPLADGAAWERASARLEGLTGVDIDPAQLADERLAVLQELEGNLEGDPMDGGPALRAARGALATRSTLARADALSLGGTPALELANRRARADLAELVGALAVEAERAPAPVTIIERTVPAPAAPAAEAPTAFGRYPAGG</sequence>
<evidence type="ECO:0000256" key="1">
    <source>
        <dbReference type="SAM" id="Phobius"/>
    </source>
</evidence>
<dbReference type="AlphaFoldDB" id="A0A518BT00"/>
<evidence type="ECO:0000313" key="2">
    <source>
        <dbReference type="EMBL" id="QDU70100.1"/>
    </source>
</evidence>
<dbReference type="KEGG" id="pbap:Pla133_52230"/>
<evidence type="ECO:0000313" key="3">
    <source>
        <dbReference type="Proteomes" id="UP000316921"/>
    </source>
</evidence>
<protein>
    <submittedName>
        <fullName evidence="2">Uncharacterized protein</fullName>
    </submittedName>
</protein>
<dbReference type="EMBL" id="CP036287">
    <property type="protein sequence ID" value="QDU70100.1"/>
    <property type="molecule type" value="Genomic_DNA"/>
</dbReference>
<feature type="transmembrane region" description="Helical" evidence="1">
    <location>
        <begin position="12"/>
        <end position="30"/>
    </location>
</feature>
<gene>
    <name evidence="2" type="ORF">Pla133_52230</name>
</gene>
<keyword evidence="1" id="KW-1133">Transmembrane helix</keyword>
<reference evidence="2 3" key="1">
    <citation type="submission" date="2019-02" db="EMBL/GenBank/DDBJ databases">
        <title>Deep-cultivation of Planctomycetes and their phenomic and genomic characterization uncovers novel biology.</title>
        <authorList>
            <person name="Wiegand S."/>
            <person name="Jogler M."/>
            <person name="Boedeker C."/>
            <person name="Pinto D."/>
            <person name="Vollmers J."/>
            <person name="Rivas-Marin E."/>
            <person name="Kohn T."/>
            <person name="Peeters S.H."/>
            <person name="Heuer A."/>
            <person name="Rast P."/>
            <person name="Oberbeckmann S."/>
            <person name="Bunk B."/>
            <person name="Jeske O."/>
            <person name="Meyerdierks A."/>
            <person name="Storesund J.E."/>
            <person name="Kallscheuer N."/>
            <person name="Luecker S."/>
            <person name="Lage O.M."/>
            <person name="Pohl T."/>
            <person name="Merkel B.J."/>
            <person name="Hornburger P."/>
            <person name="Mueller R.-W."/>
            <person name="Bruemmer F."/>
            <person name="Labrenz M."/>
            <person name="Spormann A.M."/>
            <person name="Op den Camp H."/>
            <person name="Overmann J."/>
            <person name="Amann R."/>
            <person name="Jetten M.S.M."/>
            <person name="Mascher T."/>
            <person name="Medema M.H."/>
            <person name="Devos D.P."/>
            <person name="Kaster A.-K."/>
            <person name="Ovreas L."/>
            <person name="Rohde M."/>
            <person name="Galperin M.Y."/>
            <person name="Jogler C."/>
        </authorList>
    </citation>
    <scope>NUCLEOTIDE SEQUENCE [LARGE SCALE GENOMIC DNA]</scope>
    <source>
        <strain evidence="2 3">Pla133</strain>
    </source>
</reference>
<keyword evidence="1" id="KW-0812">Transmembrane</keyword>